<evidence type="ECO:0000256" key="11">
    <source>
        <dbReference type="ARBA" id="ARBA00030057"/>
    </source>
</evidence>
<dbReference type="FunFam" id="3.30.930.10:FF:000010">
    <property type="entry name" value="Glycyl-tRNA synthetase 1"/>
    <property type="match status" value="1"/>
</dbReference>
<gene>
    <name evidence="13" type="ORF">H696_03414</name>
</gene>
<dbReference type="GO" id="GO:0070150">
    <property type="term" value="P:mitochondrial glycyl-tRNA aminoacylation"/>
    <property type="evidence" value="ECO:0007669"/>
    <property type="project" value="TreeGrafter"/>
</dbReference>
<comment type="subcellular location">
    <subcellularLocation>
        <location evidence="1">Cytoplasm</location>
    </subcellularLocation>
</comment>
<evidence type="ECO:0000256" key="9">
    <source>
        <dbReference type="ARBA" id="ARBA00022917"/>
    </source>
</evidence>
<evidence type="ECO:0000259" key="12">
    <source>
        <dbReference type="PROSITE" id="PS50862"/>
    </source>
</evidence>
<dbReference type="Gene3D" id="3.30.40.230">
    <property type="match status" value="1"/>
</dbReference>
<comment type="similarity">
    <text evidence="2">Belongs to the class-II aminoacyl-tRNA synthetase family.</text>
</comment>
<protein>
    <recommendedName>
        <fullName evidence="4">glycine--tRNA ligase</fullName>
        <ecNumber evidence="4">6.1.1.14</ecNumber>
    </recommendedName>
    <alternativeName>
        <fullName evidence="11">Diadenosine tetraphosphate synthetase</fullName>
    </alternativeName>
</protein>
<dbReference type="InterPro" id="IPR036621">
    <property type="entry name" value="Anticodon-bd_dom_sf"/>
</dbReference>
<name>A0A058Z6Q4_FONAL</name>
<dbReference type="InterPro" id="IPR006195">
    <property type="entry name" value="aa-tRNA-synth_II"/>
</dbReference>
<dbReference type="InterPro" id="IPR004154">
    <property type="entry name" value="Anticodon-bd"/>
</dbReference>
<keyword evidence="6" id="KW-0436">Ligase</keyword>
<dbReference type="GO" id="GO:0005524">
    <property type="term" value="F:ATP binding"/>
    <property type="evidence" value="ECO:0007669"/>
    <property type="project" value="UniProtKB-KW"/>
</dbReference>
<dbReference type="InterPro" id="IPR002314">
    <property type="entry name" value="aa-tRNA-synt_IIb"/>
</dbReference>
<dbReference type="FunFam" id="3.30.40.230:FF:000001">
    <property type="entry name" value="Glycine--tRNA ligase"/>
    <property type="match status" value="1"/>
</dbReference>
<keyword evidence="10 13" id="KW-0030">Aminoacyl-tRNA synthetase</keyword>
<dbReference type="PANTHER" id="PTHR10745:SF0">
    <property type="entry name" value="GLYCINE--TRNA LIGASE"/>
    <property type="match status" value="1"/>
</dbReference>
<dbReference type="NCBIfam" id="NF003211">
    <property type="entry name" value="PRK04173.1"/>
    <property type="match status" value="1"/>
</dbReference>
<keyword evidence="7" id="KW-0547">Nucleotide-binding</keyword>
<dbReference type="InterPro" id="IPR045864">
    <property type="entry name" value="aa-tRNA-synth_II/BPL/LPL"/>
</dbReference>
<dbReference type="GeneID" id="20528139"/>
<dbReference type="Pfam" id="PF03129">
    <property type="entry name" value="HGTP_anticodon"/>
    <property type="match status" value="1"/>
</dbReference>
<dbReference type="Proteomes" id="UP000030693">
    <property type="component" value="Unassembled WGS sequence"/>
</dbReference>
<dbReference type="GO" id="GO:0005739">
    <property type="term" value="C:mitochondrion"/>
    <property type="evidence" value="ECO:0007669"/>
    <property type="project" value="TreeGrafter"/>
</dbReference>
<evidence type="ECO:0000256" key="7">
    <source>
        <dbReference type="ARBA" id="ARBA00022741"/>
    </source>
</evidence>
<keyword evidence="14" id="KW-1185">Reference proteome</keyword>
<evidence type="ECO:0000256" key="6">
    <source>
        <dbReference type="ARBA" id="ARBA00022598"/>
    </source>
</evidence>
<dbReference type="GO" id="GO:0004820">
    <property type="term" value="F:glycine-tRNA ligase activity"/>
    <property type="evidence" value="ECO:0007669"/>
    <property type="project" value="UniProtKB-EC"/>
</dbReference>
<keyword evidence="5" id="KW-0963">Cytoplasm</keyword>
<dbReference type="CDD" id="cd00774">
    <property type="entry name" value="GlyRS-like_core"/>
    <property type="match status" value="1"/>
</dbReference>
<dbReference type="SUPFAM" id="SSF55681">
    <property type="entry name" value="Class II aaRS and biotin synthetases"/>
    <property type="match status" value="1"/>
</dbReference>
<dbReference type="SUPFAM" id="SSF52954">
    <property type="entry name" value="Class II aaRS ABD-related"/>
    <property type="match status" value="1"/>
</dbReference>
<dbReference type="Gene3D" id="3.30.720.200">
    <property type="match status" value="1"/>
</dbReference>
<dbReference type="PRINTS" id="PR01043">
    <property type="entry name" value="TRNASYNTHGLY"/>
</dbReference>
<reference evidence="13" key="1">
    <citation type="submission" date="2013-04" db="EMBL/GenBank/DDBJ databases">
        <title>The Genome Sequence of Fonticula alba ATCC 38817.</title>
        <authorList>
            <consortium name="The Broad Institute Genomics Platform"/>
            <person name="Russ C."/>
            <person name="Cuomo C."/>
            <person name="Burger G."/>
            <person name="Gray M.W."/>
            <person name="Holland P.W.H."/>
            <person name="King N."/>
            <person name="Lang F.B.F."/>
            <person name="Roger A.J."/>
            <person name="Ruiz-Trillo I."/>
            <person name="Brown M."/>
            <person name="Walker B."/>
            <person name="Young S."/>
            <person name="Zeng Q."/>
            <person name="Gargeya S."/>
            <person name="Fitzgerald M."/>
            <person name="Haas B."/>
            <person name="Abouelleil A."/>
            <person name="Allen A.W."/>
            <person name="Alvarado L."/>
            <person name="Arachchi H.M."/>
            <person name="Berlin A.M."/>
            <person name="Chapman S.B."/>
            <person name="Gainer-Dewar J."/>
            <person name="Goldberg J."/>
            <person name="Griggs A."/>
            <person name="Gujja S."/>
            <person name="Hansen M."/>
            <person name="Howarth C."/>
            <person name="Imamovic A."/>
            <person name="Ireland A."/>
            <person name="Larimer J."/>
            <person name="McCowan C."/>
            <person name="Murphy C."/>
            <person name="Pearson M."/>
            <person name="Poon T.W."/>
            <person name="Priest M."/>
            <person name="Roberts A."/>
            <person name="Saif S."/>
            <person name="Shea T."/>
            <person name="Sisk P."/>
            <person name="Sykes S."/>
            <person name="Wortman J."/>
            <person name="Nusbaum C."/>
            <person name="Birren B."/>
        </authorList>
    </citation>
    <scope>NUCLEOTIDE SEQUENCE [LARGE SCALE GENOMIC DNA]</scope>
    <source>
        <strain evidence="13">ATCC 38817</strain>
    </source>
</reference>
<evidence type="ECO:0000256" key="2">
    <source>
        <dbReference type="ARBA" id="ARBA00008226"/>
    </source>
</evidence>
<evidence type="ECO:0000256" key="10">
    <source>
        <dbReference type="ARBA" id="ARBA00023146"/>
    </source>
</evidence>
<dbReference type="OrthoDB" id="57698at2759"/>
<dbReference type="AlphaFoldDB" id="A0A058Z6Q4"/>
<dbReference type="InterPro" id="IPR033731">
    <property type="entry name" value="GlyRS-like_core"/>
</dbReference>
<dbReference type="eggNOG" id="KOG2298">
    <property type="taxonomic scope" value="Eukaryota"/>
</dbReference>
<dbReference type="InterPro" id="IPR027031">
    <property type="entry name" value="Gly-tRNA_synthase/POLG2"/>
</dbReference>
<proteinExistence type="inferred from homology"/>
<dbReference type="PROSITE" id="PS50862">
    <property type="entry name" value="AA_TRNA_LIGASE_II"/>
    <property type="match status" value="1"/>
</dbReference>
<accession>A0A058Z6Q4</accession>
<dbReference type="Gene3D" id="3.30.930.10">
    <property type="entry name" value="Bira Bifunctional Protein, Domain 2"/>
    <property type="match status" value="1"/>
</dbReference>
<dbReference type="NCBIfam" id="TIGR00389">
    <property type="entry name" value="glyS_dimeric"/>
    <property type="match status" value="1"/>
</dbReference>
<evidence type="ECO:0000256" key="3">
    <source>
        <dbReference type="ARBA" id="ARBA00011738"/>
    </source>
</evidence>
<dbReference type="RefSeq" id="XP_009495555.1">
    <property type="nucleotide sequence ID" value="XM_009497280.1"/>
</dbReference>
<comment type="subunit">
    <text evidence="3">Homodimer.</text>
</comment>
<evidence type="ECO:0000256" key="1">
    <source>
        <dbReference type="ARBA" id="ARBA00004496"/>
    </source>
</evidence>
<dbReference type="Pfam" id="PF00587">
    <property type="entry name" value="tRNA-synt_2b"/>
    <property type="match status" value="1"/>
</dbReference>
<dbReference type="Gene3D" id="3.40.50.800">
    <property type="entry name" value="Anticodon-binding domain"/>
    <property type="match status" value="1"/>
</dbReference>
<organism evidence="13">
    <name type="scientific">Fonticula alba</name>
    <name type="common">Slime mold</name>
    <dbReference type="NCBI Taxonomy" id="691883"/>
    <lineage>
        <taxon>Eukaryota</taxon>
        <taxon>Rotosphaerida</taxon>
        <taxon>Fonticulaceae</taxon>
        <taxon>Fonticula</taxon>
    </lineage>
</organism>
<evidence type="ECO:0000256" key="4">
    <source>
        <dbReference type="ARBA" id="ARBA00012829"/>
    </source>
</evidence>
<dbReference type="EC" id="6.1.1.14" evidence="4"/>
<evidence type="ECO:0000313" key="14">
    <source>
        <dbReference type="Proteomes" id="UP000030693"/>
    </source>
</evidence>
<dbReference type="EMBL" id="KB932205">
    <property type="protein sequence ID" value="KCV69949.1"/>
    <property type="molecule type" value="Genomic_DNA"/>
</dbReference>
<evidence type="ECO:0000256" key="8">
    <source>
        <dbReference type="ARBA" id="ARBA00022840"/>
    </source>
</evidence>
<dbReference type="PANTHER" id="PTHR10745">
    <property type="entry name" value="GLYCYL-TRNA SYNTHETASE/DNA POLYMERASE SUBUNIT GAMMA-2"/>
    <property type="match status" value="1"/>
</dbReference>
<feature type="domain" description="Aminoacyl-transfer RNA synthetases class-II family profile" evidence="12">
    <location>
        <begin position="138"/>
        <end position="503"/>
    </location>
</feature>
<dbReference type="FunFam" id="3.40.50.800:FF:000004">
    <property type="entry name" value="Glycine--tRNA ligase 2"/>
    <property type="match status" value="1"/>
</dbReference>
<dbReference type="FunFam" id="3.30.930.10:FF:000158">
    <property type="entry name" value="Glycyl-tRNA synthetase"/>
    <property type="match status" value="1"/>
</dbReference>
<keyword evidence="9" id="KW-0648">Protein biosynthesis</keyword>
<keyword evidence="8" id="KW-0067">ATP-binding</keyword>
<evidence type="ECO:0000313" key="13">
    <source>
        <dbReference type="EMBL" id="KCV69949.1"/>
    </source>
</evidence>
<evidence type="ECO:0000256" key="5">
    <source>
        <dbReference type="ARBA" id="ARBA00022490"/>
    </source>
</evidence>
<sequence>MSTKFNRPRIEDVLTQRFFIRPSFDIYGPVGGLYDLGPPGSALQANLLEEWRRFFVVEDQILELDTSIMTKEDVFRTSGHIERFTDFLVRDVVTHESLRADHLLEEFLTNYLAKAKVSDETRAEIEDVIKRVDDYSGEELGAVMKKYNVKSPAGNDITDPAPFNLMFSSNIGPQGNVKGYLRPETAQGMFVNFKYLYEYNNCRMPFAASQIGRAFRNEISPRSGLLRVREFTMAEIEHFVHPDRKDHPKFVTVKDMVVPLYPAPPRDNPDQPREMVHMTLGDAVSQGIINNETLGYFLGRIFLFAKRIGLLPEHLRFRQHGLNEMAHYAADCWDLEVETSYGWVECVGCADRSCYDLSRHEEVTRKGLVAVERLEEPYFEVQRNLKLNTGAIAKTFRQLTNTVKNHFQGMGQAELEALQEQIKAIGSGNLSFTIDGQTHEIDVSYLTITETTKKVEVREFVPGVIEPSFGIGRLLYCILEHTFTLREEDTARSYFRFSPRLAPVKAVLAPLSNNAAFTPLIEKLSADLRKHTIMYRIDDSSSSIGRRYARLDEIGVPFALTVDFESVKNETCTLRFRDDPRSQVRMPMAEAGALVADLVAGTTTWEAVLAKYPLHTAQDV</sequence>
<dbReference type="OMA" id="MEMQYFV"/>
<dbReference type="InterPro" id="IPR002315">
    <property type="entry name" value="tRNA-synt_gly"/>
</dbReference>
<dbReference type="STRING" id="691883.A0A058Z6Q4"/>